<accession>A0A813K711</accession>
<proteinExistence type="predicted"/>
<reference evidence="1" key="1">
    <citation type="submission" date="2021-02" db="EMBL/GenBank/DDBJ databases">
        <authorList>
            <person name="Dougan E. K."/>
            <person name="Rhodes N."/>
            <person name="Thang M."/>
            <person name="Chan C."/>
        </authorList>
    </citation>
    <scope>NUCLEOTIDE SEQUENCE</scope>
</reference>
<dbReference type="EMBL" id="CAJNNW010027736">
    <property type="protein sequence ID" value="CAE8692902.1"/>
    <property type="molecule type" value="Genomic_DNA"/>
</dbReference>
<evidence type="ECO:0000313" key="2">
    <source>
        <dbReference type="Proteomes" id="UP000626109"/>
    </source>
</evidence>
<comment type="caution">
    <text evidence="1">The sequence shown here is derived from an EMBL/GenBank/DDBJ whole genome shotgun (WGS) entry which is preliminary data.</text>
</comment>
<organism evidence="1 2">
    <name type="scientific">Polarella glacialis</name>
    <name type="common">Dinoflagellate</name>
    <dbReference type="NCBI Taxonomy" id="89957"/>
    <lineage>
        <taxon>Eukaryota</taxon>
        <taxon>Sar</taxon>
        <taxon>Alveolata</taxon>
        <taxon>Dinophyceae</taxon>
        <taxon>Suessiales</taxon>
        <taxon>Suessiaceae</taxon>
        <taxon>Polarella</taxon>
    </lineage>
</organism>
<sequence length="359" mass="38686">MGLAASLCQRRRSPSQSDAEWAITCARELRSGSRQLASGDEAAVAARLGSILQQVPCDVRSCGNALQALCELVHHGTASGPELEARFRGVDPEGYLLAQIEVLFVQSSSVWLLEKSADFLQMAALYHPRSGGLQRCVAEQGLRLLAARGPRALELSVLACLVAACGHSEFATALASNDLCMPVLEASVNLHPDLTLQLLVQATAYAEAVNVPGQVWMSLALACSSTSELALFFRALASACSRDEQQLDTLRPVFEDMLLLPRQVEGWPTVASSLSSVLQQVRRVVLSLLQRSDSDWHEFLVSSAPGVVTMLREGGLEIGDLSDLFVGMTPRDLQRMPQSLALGAGHECVLCSEVHRRSP</sequence>
<gene>
    <name evidence="1" type="ORF">PGLA2088_LOCUS28098</name>
</gene>
<dbReference type="AlphaFoldDB" id="A0A813K711"/>
<protein>
    <submittedName>
        <fullName evidence="1">Uncharacterized protein</fullName>
    </submittedName>
</protein>
<evidence type="ECO:0000313" key="1">
    <source>
        <dbReference type="EMBL" id="CAE8692902.1"/>
    </source>
</evidence>
<name>A0A813K711_POLGL</name>
<dbReference type="Proteomes" id="UP000626109">
    <property type="component" value="Unassembled WGS sequence"/>
</dbReference>